<evidence type="ECO:0000313" key="2">
    <source>
        <dbReference type="EMBL" id="WHY52630.1"/>
    </source>
</evidence>
<reference evidence="2" key="1">
    <citation type="submission" date="2023-05" db="EMBL/GenBank/DDBJ databases">
        <title>Comparative genomics of Bacillaceae isolates and their secondary metabolite potential.</title>
        <authorList>
            <person name="Song L."/>
            <person name="Nielsen L.J."/>
            <person name="Mohite O."/>
            <person name="Xu X."/>
            <person name="Weber T."/>
            <person name="Kovacs A.T."/>
        </authorList>
    </citation>
    <scope>NUCLEOTIDE SEQUENCE</scope>
    <source>
        <strain evidence="2">LY1</strain>
    </source>
</reference>
<dbReference type="Proteomes" id="UP001178322">
    <property type="component" value="Chromosome"/>
</dbReference>
<dbReference type="InterPro" id="IPR057154">
    <property type="entry name" value="DUF7832"/>
</dbReference>
<protein>
    <recommendedName>
        <fullName evidence="1">DUF7832 domain-containing protein</fullName>
    </recommendedName>
</protein>
<gene>
    <name evidence="2" type="ORF">QNH24_05180</name>
</gene>
<organism evidence="2 3">
    <name type="scientific">Lysinibacillus pakistanensis</name>
    <dbReference type="NCBI Taxonomy" id="759811"/>
    <lineage>
        <taxon>Bacteria</taxon>
        <taxon>Bacillati</taxon>
        <taxon>Bacillota</taxon>
        <taxon>Bacilli</taxon>
        <taxon>Bacillales</taxon>
        <taxon>Bacillaceae</taxon>
        <taxon>Lysinibacillus</taxon>
    </lineage>
</organism>
<evidence type="ECO:0000313" key="3">
    <source>
        <dbReference type="Proteomes" id="UP001178322"/>
    </source>
</evidence>
<dbReference type="Pfam" id="PF25191">
    <property type="entry name" value="DUF7832"/>
    <property type="match status" value="1"/>
</dbReference>
<evidence type="ECO:0000259" key="1">
    <source>
        <dbReference type="Pfam" id="PF25191"/>
    </source>
</evidence>
<proteinExistence type="predicted"/>
<dbReference type="RefSeq" id="WP_283871047.1">
    <property type="nucleotide sequence ID" value="NZ_CP126101.1"/>
</dbReference>
<accession>A0AAX3X1M5</accession>
<sequence>MTAYDKMKWHSDAEDFPQQLPTNQGAVHIAFFYRWMLEHQLANTTIIEEDDPELYEQLMQGQITALDFFIEFYDGVLLDEDLTEEGAAFASTYYDGYLTDYENLPLQLFDGNDSMYAAIYNEENYVLVARLLEGKFKVENRI</sequence>
<dbReference type="EMBL" id="CP126101">
    <property type="protein sequence ID" value="WHY52630.1"/>
    <property type="molecule type" value="Genomic_DNA"/>
</dbReference>
<dbReference type="AlphaFoldDB" id="A0AAX3X1M5"/>
<feature type="domain" description="DUF7832" evidence="1">
    <location>
        <begin position="3"/>
        <end position="104"/>
    </location>
</feature>
<name>A0AAX3X1M5_9BACI</name>